<dbReference type="RefSeq" id="WP_133199825.1">
    <property type="nucleotide sequence ID" value="NZ_JBHUCW010000036.1"/>
</dbReference>
<gene>
    <name evidence="2" type="ORF">EYW47_37340</name>
</gene>
<evidence type="ECO:0000313" key="3">
    <source>
        <dbReference type="Proteomes" id="UP000295722"/>
    </source>
</evidence>
<organism evidence="2 3">
    <name type="scientific">Paraburkholderia silviterrae</name>
    <dbReference type="NCBI Taxonomy" id="2528715"/>
    <lineage>
        <taxon>Bacteria</taxon>
        <taxon>Pseudomonadati</taxon>
        <taxon>Pseudomonadota</taxon>
        <taxon>Betaproteobacteria</taxon>
        <taxon>Burkholderiales</taxon>
        <taxon>Burkholderiaceae</taxon>
        <taxon>Paraburkholderia</taxon>
    </lineage>
</organism>
<accession>A0A4R5LYS5</accession>
<evidence type="ECO:0000313" key="2">
    <source>
        <dbReference type="EMBL" id="TDG17538.1"/>
    </source>
</evidence>
<dbReference type="EMBL" id="SMRP01000042">
    <property type="protein sequence ID" value="TDG17538.1"/>
    <property type="molecule type" value="Genomic_DNA"/>
</dbReference>
<dbReference type="AlphaFoldDB" id="A0A4R5LYS5"/>
<keyword evidence="1" id="KW-0812">Transmembrane</keyword>
<protein>
    <recommendedName>
        <fullName evidence="4">Potassium-transporting ATPase subunit KdpA</fullName>
    </recommendedName>
</protein>
<reference evidence="2 3" key="1">
    <citation type="submission" date="2019-03" db="EMBL/GenBank/DDBJ databases">
        <title>Paraburkholderia sp. 4M-K11, isolated from subtropical forest soil.</title>
        <authorList>
            <person name="Gao Z.-H."/>
            <person name="Qiu L.-H."/>
        </authorList>
    </citation>
    <scope>NUCLEOTIDE SEQUENCE [LARGE SCALE GENOMIC DNA]</scope>
    <source>
        <strain evidence="2 3">4M-K11</strain>
    </source>
</reference>
<dbReference type="Proteomes" id="UP000295722">
    <property type="component" value="Unassembled WGS sequence"/>
</dbReference>
<name>A0A4R5LYS5_9BURK</name>
<evidence type="ECO:0000256" key="1">
    <source>
        <dbReference type="SAM" id="Phobius"/>
    </source>
</evidence>
<keyword evidence="3" id="KW-1185">Reference proteome</keyword>
<evidence type="ECO:0008006" key="4">
    <source>
        <dbReference type="Google" id="ProtNLM"/>
    </source>
</evidence>
<keyword evidence="1" id="KW-0472">Membrane</keyword>
<keyword evidence="1" id="KW-1133">Transmembrane helix</keyword>
<comment type="caution">
    <text evidence="2">The sequence shown here is derived from an EMBL/GenBank/DDBJ whole genome shotgun (WGS) entry which is preliminary data.</text>
</comment>
<feature type="transmembrane region" description="Helical" evidence="1">
    <location>
        <begin position="6"/>
        <end position="28"/>
    </location>
</feature>
<sequence>MVAGSGLQIALFLAVLIALVKPLGLYMARAIGGNPPLLGVVGRPFERLLYNVRQYPPLTRSPAGFTAFLSRLPYT</sequence>
<proteinExistence type="predicted"/>